<organism evidence="1 2">
    <name type="scientific">Antiquaquibacter oligotrophicus</name>
    <dbReference type="NCBI Taxonomy" id="2880260"/>
    <lineage>
        <taxon>Bacteria</taxon>
        <taxon>Bacillati</taxon>
        <taxon>Actinomycetota</taxon>
        <taxon>Actinomycetes</taxon>
        <taxon>Micrococcales</taxon>
        <taxon>Microbacteriaceae</taxon>
        <taxon>Antiquaquibacter</taxon>
    </lineage>
</organism>
<evidence type="ECO:0000313" key="1">
    <source>
        <dbReference type="EMBL" id="MDH6181572.1"/>
    </source>
</evidence>
<proteinExistence type="predicted"/>
<evidence type="ECO:0000313" key="2">
    <source>
        <dbReference type="Proteomes" id="UP001160142"/>
    </source>
</evidence>
<accession>A0ABT6KR41</accession>
<sequence>MNLDVSASEWLLDSLGRGSGFSVGLRDLRPVVRSWTFIGAGSLPTSGFSDVGRGVSPALNVTLLANYLATIPGAVLLVEDMLLRKDDGPEGQVHFSGEIGLREVPISEGAQAIVAATSWMSNSVVLSSPTEVSGGAVLDEQTSLRIYDEINVVITSVFDAEAYIAFEITLLSRNSRRF</sequence>
<reference evidence="1 2" key="1">
    <citation type="submission" date="2023-04" db="EMBL/GenBank/DDBJ databases">
        <title>Genome Encyclopedia of Bacteria and Archaea VI: Functional Genomics of Type Strains.</title>
        <authorList>
            <person name="Whitman W."/>
        </authorList>
    </citation>
    <scope>NUCLEOTIDE SEQUENCE [LARGE SCALE GENOMIC DNA]</scope>
    <source>
        <strain evidence="1 2">SG_E_30_P1</strain>
    </source>
</reference>
<name>A0ABT6KR41_9MICO</name>
<dbReference type="Proteomes" id="UP001160142">
    <property type="component" value="Unassembled WGS sequence"/>
</dbReference>
<gene>
    <name evidence="1" type="ORF">M2152_001754</name>
</gene>
<keyword evidence="2" id="KW-1185">Reference proteome</keyword>
<dbReference type="EMBL" id="JARXVQ010000001">
    <property type="protein sequence ID" value="MDH6181572.1"/>
    <property type="molecule type" value="Genomic_DNA"/>
</dbReference>
<comment type="caution">
    <text evidence="1">The sequence shown here is derived from an EMBL/GenBank/DDBJ whole genome shotgun (WGS) entry which is preliminary data.</text>
</comment>
<protein>
    <submittedName>
        <fullName evidence="1">Uncharacterized protein</fullName>
    </submittedName>
</protein>